<keyword evidence="2" id="KW-1185">Reference proteome</keyword>
<dbReference type="AlphaFoldDB" id="A0A4Y2WDT0"/>
<dbReference type="Proteomes" id="UP000499080">
    <property type="component" value="Unassembled WGS sequence"/>
</dbReference>
<proteinExistence type="predicted"/>
<evidence type="ECO:0000313" key="2">
    <source>
        <dbReference type="Proteomes" id="UP000499080"/>
    </source>
</evidence>
<dbReference type="EMBL" id="BGPR01059064">
    <property type="protein sequence ID" value="GBO35131.1"/>
    <property type="molecule type" value="Genomic_DNA"/>
</dbReference>
<gene>
    <name evidence="1" type="ORF">AVEN_255794_1</name>
</gene>
<sequence length="89" mass="9760">MACLIGLASREIDHKIVDGTLTPVRFCNYTHLKRLNRCGNSKSFTGNHVEPTLAMGFSSTAHGCLGKQTSRTDATGLQWHSFHSDVPVM</sequence>
<evidence type="ECO:0000313" key="1">
    <source>
        <dbReference type="EMBL" id="GBO35131.1"/>
    </source>
</evidence>
<accession>A0A4Y2WDT0</accession>
<protein>
    <submittedName>
        <fullName evidence="1">Uncharacterized protein</fullName>
    </submittedName>
</protein>
<reference evidence="1 2" key="1">
    <citation type="journal article" date="2019" name="Sci. Rep.">
        <title>Orb-weaving spider Araneus ventricosus genome elucidates the spidroin gene catalogue.</title>
        <authorList>
            <person name="Kono N."/>
            <person name="Nakamura H."/>
            <person name="Ohtoshi R."/>
            <person name="Moran D.A.P."/>
            <person name="Shinohara A."/>
            <person name="Yoshida Y."/>
            <person name="Fujiwara M."/>
            <person name="Mori M."/>
            <person name="Tomita M."/>
            <person name="Arakawa K."/>
        </authorList>
    </citation>
    <scope>NUCLEOTIDE SEQUENCE [LARGE SCALE GENOMIC DNA]</scope>
</reference>
<name>A0A4Y2WDT0_ARAVE</name>
<organism evidence="1 2">
    <name type="scientific">Araneus ventricosus</name>
    <name type="common">Orbweaver spider</name>
    <name type="synonym">Epeira ventricosa</name>
    <dbReference type="NCBI Taxonomy" id="182803"/>
    <lineage>
        <taxon>Eukaryota</taxon>
        <taxon>Metazoa</taxon>
        <taxon>Ecdysozoa</taxon>
        <taxon>Arthropoda</taxon>
        <taxon>Chelicerata</taxon>
        <taxon>Arachnida</taxon>
        <taxon>Araneae</taxon>
        <taxon>Araneomorphae</taxon>
        <taxon>Entelegynae</taxon>
        <taxon>Araneoidea</taxon>
        <taxon>Araneidae</taxon>
        <taxon>Araneus</taxon>
    </lineage>
</organism>
<comment type="caution">
    <text evidence="1">The sequence shown here is derived from an EMBL/GenBank/DDBJ whole genome shotgun (WGS) entry which is preliminary data.</text>
</comment>